<comment type="subcellular location">
    <subcellularLocation>
        <location evidence="2">Cytoplasm</location>
    </subcellularLocation>
</comment>
<keyword evidence="12" id="KW-0282">Flagellum</keyword>
<evidence type="ECO:0000313" key="12">
    <source>
        <dbReference type="EMBL" id="MBM7036329.1"/>
    </source>
</evidence>
<keyword evidence="12" id="KW-0969">Cilium</keyword>
<keyword evidence="5" id="KW-0813">Transport</keyword>
<evidence type="ECO:0000313" key="13">
    <source>
        <dbReference type="Proteomes" id="UP000809621"/>
    </source>
</evidence>
<gene>
    <name evidence="12" type="primary">fliH</name>
    <name evidence="12" type="ORF">JQC93_07865</name>
</gene>
<keyword evidence="8" id="KW-0653">Protein transport</keyword>
<protein>
    <recommendedName>
        <fullName evidence="4">Flagellar assembly protein FliH</fullName>
    </recommendedName>
</protein>
<feature type="region of interest" description="Disordered" evidence="10">
    <location>
        <begin position="1"/>
        <end position="29"/>
    </location>
</feature>
<evidence type="ECO:0000256" key="8">
    <source>
        <dbReference type="ARBA" id="ARBA00022927"/>
    </source>
</evidence>
<evidence type="ECO:0000256" key="6">
    <source>
        <dbReference type="ARBA" id="ARBA00022490"/>
    </source>
</evidence>
<dbReference type="PANTHER" id="PTHR34982">
    <property type="entry name" value="YOP PROTEINS TRANSLOCATION PROTEIN L"/>
    <property type="match status" value="1"/>
</dbReference>
<keyword evidence="12" id="KW-0966">Cell projection</keyword>
<dbReference type="InterPro" id="IPR018035">
    <property type="entry name" value="Flagellar_FliH/T3SS_HrpE"/>
</dbReference>
<dbReference type="RefSeq" id="WP_205157902.1">
    <property type="nucleotide sequence ID" value="NZ_JAFEUM010000002.1"/>
</dbReference>
<sequence length="265" mass="29937">MNQPRKRGFLRPDDEANLQPEDWGLPDYTSQARGDVRETALNYDPGWMPDLEETSEEAPKPLTLEEVEQIRQDAYQEGLMSGKEAGFNQGYEKGKEQGVAEGQKEGHAQGIEQGLEAAKEQVAEQAGQFVALADQLTQPLELMNSQVEKQLVDMVLHLTKEVTHVEVSINPQVILDTVKESVESLPMTFIDINFKLHPDDIDLIEQAYGKEPLAERRWTLIAEPALNRGDLQIDAGDSRVDFMLEDRIKATLQRFCSANRHQRQV</sequence>
<evidence type="ECO:0000256" key="3">
    <source>
        <dbReference type="ARBA" id="ARBA00006602"/>
    </source>
</evidence>
<evidence type="ECO:0000256" key="7">
    <source>
        <dbReference type="ARBA" id="ARBA00022795"/>
    </source>
</evidence>
<evidence type="ECO:0000256" key="10">
    <source>
        <dbReference type="SAM" id="MobiDB-lite"/>
    </source>
</evidence>
<reference evidence="12 13" key="1">
    <citation type="submission" date="2021-02" db="EMBL/GenBank/DDBJ databases">
        <authorList>
            <person name="Park J.-S."/>
        </authorList>
    </citation>
    <scope>NUCLEOTIDE SEQUENCE [LARGE SCALE GENOMIC DNA]</scope>
    <source>
        <strain evidence="12 13">188UL20-2</strain>
    </source>
</reference>
<dbReference type="NCBIfam" id="NF004267">
    <property type="entry name" value="PRK05687.1-3"/>
    <property type="match status" value="1"/>
</dbReference>
<comment type="caution">
    <text evidence="12">The sequence shown here is derived from an EMBL/GenBank/DDBJ whole genome shotgun (WGS) entry which is preliminary data.</text>
</comment>
<dbReference type="InterPro" id="IPR000563">
    <property type="entry name" value="Flag_FliH"/>
</dbReference>
<accession>A0ABS2HJT1</accession>
<evidence type="ECO:0000256" key="1">
    <source>
        <dbReference type="ARBA" id="ARBA00003041"/>
    </source>
</evidence>
<evidence type="ECO:0000259" key="11">
    <source>
        <dbReference type="Pfam" id="PF02108"/>
    </source>
</evidence>
<feature type="domain" description="Flagellar assembly protein FliH/Type III secretion system HrpE" evidence="11">
    <location>
        <begin position="124"/>
        <end position="250"/>
    </location>
</feature>
<keyword evidence="9" id="KW-1006">Bacterial flagellum protein export</keyword>
<dbReference type="PANTHER" id="PTHR34982:SF1">
    <property type="entry name" value="FLAGELLAR ASSEMBLY PROTEIN FLIH"/>
    <property type="match status" value="1"/>
</dbReference>
<comment type="similarity">
    <text evidence="3">Belongs to the FliH family.</text>
</comment>
<evidence type="ECO:0000256" key="5">
    <source>
        <dbReference type="ARBA" id="ARBA00022448"/>
    </source>
</evidence>
<name>A0ABS2HJT1_9VIBR</name>
<dbReference type="Pfam" id="PF02108">
    <property type="entry name" value="FliH"/>
    <property type="match status" value="1"/>
</dbReference>
<keyword evidence="7" id="KW-1005">Bacterial flagellum biogenesis</keyword>
<organism evidence="12 13">
    <name type="scientific">Vibrio ulleungensis</name>
    <dbReference type="NCBI Taxonomy" id="2807619"/>
    <lineage>
        <taxon>Bacteria</taxon>
        <taxon>Pseudomonadati</taxon>
        <taxon>Pseudomonadota</taxon>
        <taxon>Gammaproteobacteria</taxon>
        <taxon>Vibrionales</taxon>
        <taxon>Vibrionaceae</taxon>
        <taxon>Vibrio</taxon>
    </lineage>
</organism>
<comment type="function">
    <text evidence="1">Needed for flagellar regrowth and assembly.</text>
</comment>
<dbReference type="Proteomes" id="UP000809621">
    <property type="component" value="Unassembled WGS sequence"/>
</dbReference>
<evidence type="ECO:0000256" key="9">
    <source>
        <dbReference type="ARBA" id="ARBA00023225"/>
    </source>
</evidence>
<proteinExistence type="inferred from homology"/>
<evidence type="ECO:0000256" key="4">
    <source>
        <dbReference type="ARBA" id="ARBA00016507"/>
    </source>
</evidence>
<keyword evidence="6" id="KW-0963">Cytoplasm</keyword>
<keyword evidence="13" id="KW-1185">Reference proteome</keyword>
<dbReference type="InterPro" id="IPR051472">
    <property type="entry name" value="T3SS_Stator/FliH"/>
</dbReference>
<dbReference type="PRINTS" id="PR01003">
    <property type="entry name" value="FLGFLIH"/>
</dbReference>
<evidence type="ECO:0000256" key="2">
    <source>
        <dbReference type="ARBA" id="ARBA00004496"/>
    </source>
</evidence>
<dbReference type="NCBIfam" id="NF004270">
    <property type="entry name" value="PRK05687.2-1"/>
    <property type="match status" value="1"/>
</dbReference>
<dbReference type="EMBL" id="JAFEUM010000002">
    <property type="protein sequence ID" value="MBM7036329.1"/>
    <property type="molecule type" value="Genomic_DNA"/>
</dbReference>